<comment type="caution">
    <text evidence="1">The sequence shown here is derived from an EMBL/GenBank/DDBJ whole genome shotgun (WGS) entry which is preliminary data.</text>
</comment>
<name>A0AAN8FQ93_TRICO</name>
<protein>
    <submittedName>
        <fullName evidence="1">Uncharacterized protein</fullName>
    </submittedName>
</protein>
<proteinExistence type="predicted"/>
<evidence type="ECO:0000313" key="2">
    <source>
        <dbReference type="Proteomes" id="UP001331761"/>
    </source>
</evidence>
<dbReference type="AlphaFoldDB" id="A0AAN8FQ93"/>
<sequence length="245" mass="27332">MKPVTSNAPSNDIGTEVNLAQHFAYDCHFPLILINPSHQRLPPFKQLEIGNGEAEQLSKALCGTSDAKKMALLTRLLPDSMRTGRATVAVPGGQPRLQTTAQVLVTPTTTDRRSASVPRESAEVVEMTARIVQLEGELLMETESVRKLKNELALKDQTREGQDIIKVYIIQTALDEEKGKSSMMQVALNAKDSEIAQLKHELCQRMEDFSRLTSQLAAKRDEDIRLLHNTVVDLKMCLTKKKQEQ</sequence>
<gene>
    <name evidence="1" type="ORF">GCK32_003100</name>
</gene>
<dbReference type="Proteomes" id="UP001331761">
    <property type="component" value="Unassembled WGS sequence"/>
</dbReference>
<organism evidence="1 2">
    <name type="scientific">Trichostrongylus colubriformis</name>
    <name type="common">Black scour worm</name>
    <dbReference type="NCBI Taxonomy" id="6319"/>
    <lineage>
        <taxon>Eukaryota</taxon>
        <taxon>Metazoa</taxon>
        <taxon>Ecdysozoa</taxon>
        <taxon>Nematoda</taxon>
        <taxon>Chromadorea</taxon>
        <taxon>Rhabditida</taxon>
        <taxon>Rhabditina</taxon>
        <taxon>Rhabditomorpha</taxon>
        <taxon>Strongyloidea</taxon>
        <taxon>Trichostrongylidae</taxon>
        <taxon>Trichostrongylus</taxon>
    </lineage>
</organism>
<reference evidence="1 2" key="1">
    <citation type="submission" date="2019-10" db="EMBL/GenBank/DDBJ databases">
        <title>Assembly and Annotation for the nematode Trichostrongylus colubriformis.</title>
        <authorList>
            <person name="Martin J."/>
        </authorList>
    </citation>
    <scope>NUCLEOTIDE SEQUENCE [LARGE SCALE GENOMIC DNA]</scope>
    <source>
        <strain evidence="1">G859</strain>
        <tissue evidence="1">Whole worm</tissue>
    </source>
</reference>
<accession>A0AAN8FQ93</accession>
<dbReference type="EMBL" id="WIXE01006469">
    <property type="protein sequence ID" value="KAK5981264.1"/>
    <property type="molecule type" value="Genomic_DNA"/>
</dbReference>
<evidence type="ECO:0000313" key="1">
    <source>
        <dbReference type="EMBL" id="KAK5981264.1"/>
    </source>
</evidence>
<keyword evidence="2" id="KW-1185">Reference proteome</keyword>